<dbReference type="EMBL" id="GL876977">
    <property type="protein sequence ID" value="KLU91687.1"/>
    <property type="molecule type" value="Genomic_DNA"/>
</dbReference>
<accession>A0A0C4EBZ3</accession>
<dbReference type="SUPFAM" id="SSF53098">
    <property type="entry name" value="Ribonuclease H-like"/>
    <property type="match status" value="1"/>
</dbReference>
<gene>
    <name evidence="3" type="ORF">MAPG_10205</name>
</gene>
<dbReference type="GO" id="GO:0006139">
    <property type="term" value="P:nucleobase-containing compound metabolic process"/>
    <property type="evidence" value="ECO:0007669"/>
    <property type="project" value="InterPro"/>
</dbReference>
<reference evidence="5" key="1">
    <citation type="submission" date="2010-05" db="EMBL/GenBank/DDBJ databases">
        <title>The genome sequence of Magnaporthe poae strain ATCC 64411.</title>
        <authorList>
            <person name="Ma L.-J."/>
            <person name="Dead R."/>
            <person name="Young S."/>
            <person name="Zeng Q."/>
            <person name="Koehrsen M."/>
            <person name="Alvarado L."/>
            <person name="Berlin A."/>
            <person name="Chapman S.B."/>
            <person name="Chen Z."/>
            <person name="Freedman E."/>
            <person name="Gellesch M."/>
            <person name="Goldberg J."/>
            <person name="Griggs A."/>
            <person name="Gujja S."/>
            <person name="Heilman E.R."/>
            <person name="Heiman D."/>
            <person name="Hepburn T."/>
            <person name="Howarth C."/>
            <person name="Jen D."/>
            <person name="Larson L."/>
            <person name="Mehta T."/>
            <person name="Neiman D."/>
            <person name="Pearson M."/>
            <person name="Roberts A."/>
            <person name="Saif S."/>
            <person name="Shea T."/>
            <person name="Shenoy N."/>
            <person name="Sisk P."/>
            <person name="Stolte C."/>
            <person name="Sykes S."/>
            <person name="Walk T."/>
            <person name="White J."/>
            <person name="Yandava C."/>
            <person name="Haas B."/>
            <person name="Nusbaum C."/>
            <person name="Birren B."/>
        </authorList>
    </citation>
    <scope>NUCLEOTIDE SEQUENCE [LARGE SCALE GENOMIC DNA]</scope>
    <source>
        <strain evidence="5">ATCC 64411 / 73-15</strain>
    </source>
</reference>
<keyword evidence="5" id="KW-1185">Reference proteome</keyword>
<evidence type="ECO:0000313" key="5">
    <source>
        <dbReference type="Proteomes" id="UP000011715"/>
    </source>
</evidence>
<organism evidence="4 5">
    <name type="scientific">Magnaporthiopsis poae (strain ATCC 64411 / 73-15)</name>
    <name type="common">Kentucky bluegrass fungus</name>
    <name type="synonym">Magnaporthe poae</name>
    <dbReference type="NCBI Taxonomy" id="644358"/>
    <lineage>
        <taxon>Eukaryota</taxon>
        <taxon>Fungi</taxon>
        <taxon>Dikarya</taxon>
        <taxon>Ascomycota</taxon>
        <taxon>Pezizomycotina</taxon>
        <taxon>Sordariomycetes</taxon>
        <taxon>Sordariomycetidae</taxon>
        <taxon>Magnaporthales</taxon>
        <taxon>Magnaporthaceae</taxon>
        <taxon>Magnaporthiopsis</taxon>
    </lineage>
</organism>
<feature type="domain" description="3'-5' exonuclease" evidence="2">
    <location>
        <begin position="11"/>
        <end position="198"/>
    </location>
</feature>
<dbReference type="AlphaFoldDB" id="A0A0C4EBZ3"/>
<dbReference type="EnsemblFungi" id="MAPG_10205T0">
    <property type="protein sequence ID" value="MAPG_10205T0"/>
    <property type="gene ID" value="MAPG_10205"/>
</dbReference>
<dbReference type="InterPro" id="IPR036397">
    <property type="entry name" value="RNaseH_sf"/>
</dbReference>
<reference evidence="4" key="4">
    <citation type="journal article" date="2015" name="G3 (Bethesda)">
        <title>Genome sequences of three phytopathogenic species of the Magnaporthaceae family of fungi.</title>
        <authorList>
            <person name="Okagaki L.H."/>
            <person name="Nunes C.C."/>
            <person name="Sailsbery J."/>
            <person name="Clay B."/>
            <person name="Brown D."/>
            <person name="John T."/>
            <person name="Oh Y."/>
            <person name="Young N."/>
            <person name="Fitzgerald M."/>
            <person name="Haas B.J."/>
            <person name="Zeng Q."/>
            <person name="Young S."/>
            <person name="Adiconis X."/>
            <person name="Fan L."/>
            <person name="Levin J.Z."/>
            <person name="Mitchell T.K."/>
            <person name="Okubara P.A."/>
            <person name="Farman M.L."/>
            <person name="Kohn L.M."/>
            <person name="Birren B."/>
            <person name="Ma L.-J."/>
            <person name="Dean R.A."/>
        </authorList>
    </citation>
    <scope>NUCLEOTIDE SEQUENCE</scope>
    <source>
        <strain evidence="4">ATCC 64411 / 73-15</strain>
    </source>
</reference>
<dbReference type="InterPro" id="IPR002562">
    <property type="entry name" value="3'-5'_exonuclease_dom"/>
</dbReference>
<proteinExistence type="predicted"/>
<dbReference type="PANTHER" id="PTHR43040">
    <property type="entry name" value="RIBONUCLEASE D"/>
    <property type="match status" value="1"/>
</dbReference>
<dbReference type="EMBL" id="ADBL01002624">
    <property type="status" value="NOT_ANNOTATED_CDS"/>
    <property type="molecule type" value="Genomic_DNA"/>
</dbReference>
<dbReference type="PANTHER" id="PTHR43040:SF1">
    <property type="entry name" value="RIBONUCLEASE D"/>
    <property type="match status" value="1"/>
</dbReference>
<evidence type="ECO:0000256" key="1">
    <source>
        <dbReference type="SAM" id="MobiDB-lite"/>
    </source>
</evidence>
<dbReference type="GO" id="GO:0003676">
    <property type="term" value="F:nucleic acid binding"/>
    <property type="evidence" value="ECO:0007669"/>
    <property type="project" value="InterPro"/>
</dbReference>
<dbReference type="OrthoDB" id="26838at2759"/>
<name>A0A0C4EBZ3_MAGP6</name>
<dbReference type="InterPro" id="IPR012337">
    <property type="entry name" value="RNaseH-like_sf"/>
</dbReference>
<evidence type="ECO:0000313" key="3">
    <source>
        <dbReference type="EMBL" id="KLU91687.1"/>
    </source>
</evidence>
<evidence type="ECO:0000259" key="2">
    <source>
        <dbReference type="Pfam" id="PF01612"/>
    </source>
</evidence>
<reference evidence="3" key="2">
    <citation type="submission" date="2010-05" db="EMBL/GenBank/DDBJ databases">
        <title>The Genome Sequence of Magnaporthe poae strain ATCC 64411.</title>
        <authorList>
            <consortium name="The Broad Institute Genome Sequencing Platform"/>
            <consortium name="Broad Institute Genome Sequencing Center for Infectious Disease"/>
            <person name="Ma L.-J."/>
            <person name="Dead R."/>
            <person name="Young S."/>
            <person name="Zeng Q."/>
            <person name="Koehrsen M."/>
            <person name="Alvarado L."/>
            <person name="Berlin A."/>
            <person name="Chapman S.B."/>
            <person name="Chen Z."/>
            <person name="Freedman E."/>
            <person name="Gellesch M."/>
            <person name="Goldberg J."/>
            <person name="Griggs A."/>
            <person name="Gujja S."/>
            <person name="Heilman E.R."/>
            <person name="Heiman D."/>
            <person name="Hepburn T."/>
            <person name="Howarth C."/>
            <person name="Jen D."/>
            <person name="Larson L."/>
            <person name="Mehta T."/>
            <person name="Neiman D."/>
            <person name="Pearson M."/>
            <person name="Roberts A."/>
            <person name="Saif S."/>
            <person name="Shea T."/>
            <person name="Shenoy N."/>
            <person name="Sisk P."/>
            <person name="Stolte C."/>
            <person name="Sykes S."/>
            <person name="Walk T."/>
            <person name="White J."/>
            <person name="Yandava C."/>
            <person name="Haas B."/>
            <person name="Nusbaum C."/>
            <person name="Birren B."/>
        </authorList>
    </citation>
    <scope>NUCLEOTIDE SEQUENCE</scope>
    <source>
        <strain evidence="3">ATCC 64411</strain>
    </source>
</reference>
<reference evidence="3" key="3">
    <citation type="submission" date="2011-03" db="EMBL/GenBank/DDBJ databases">
        <title>Annotation of Magnaporthe poae ATCC 64411.</title>
        <authorList>
            <person name="Ma L.-J."/>
            <person name="Dead R."/>
            <person name="Young S.K."/>
            <person name="Zeng Q."/>
            <person name="Gargeya S."/>
            <person name="Fitzgerald M."/>
            <person name="Haas B."/>
            <person name="Abouelleil A."/>
            <person name="Alvarado L."/>
            <person name="Arachchi H.M."/>
            <person name="Berlin A."/>
            <person name="Brown A."/>
            <person name="Chapman S.B."/>
            <person name="Chen Z."/>
            <person name="Dunbar C."/>
            <person name="Freedman E."/>
            <person name="Gearin G."/>
            <person name="Gellesch M."/>
            <person name="Goldberg J."/>
            <person name="Griggs A."/>
            <person name="Gujja S."/>
            <person name="Heiman D."/>
            <person name="Howarth C."/>
            <person name="Larson L."/>
            <person name="Lui A."/>
            <person name="MacDonald P.J.P."/>
            <person name="Mehta T."/>
            <person name="Montmayeur A."/>
            <person name="Murphy C."/>
            <person name="Neiman D."/>
            <person name="Pearson M."/>
            <person name="Priest M."/>
            <person name="Roberts A."/>
            <person name="Saif S."/>
            <person name="Shea T."/>
            <person name="Shenoy N."/>
            <person name="Sisk P."/>
            <person name="Stolte C."/>
            <person name="Sykes S."/>
            <person name="Yandava C."/>
            <person name="Wortman J."/>
            <person name="Nusbaum C."/>
            <person name="Birren B."/>
        </authorList>
    </citation>
    <scope>NUCLEOTIDE SEQUENCE</scope>
    <source>
        <strain evidence="3">ATCC 64411</strain>
    </source>
</reference>
<dbReference type="eggNOG" id="ENOG502SNAF">
    <property type="taxonomic scope" value="Eukaryota"/>
</dbReference>
<dbReference type="GO" id="GO:0008408">
    <property type="term" value="F:3'-5' exonuclease activity"/>
    <property type="evidence" value="ECO:0007669"/>
    <property type="project" value="InterPro"/>
</dbReference>
<dbReference type="Pfam" id="PF01612">
    <property type="entry name" value="DNA_pol_A_exo1"/>
    <property type="match status" value="1"/>
</dbReference>
<dbReference type="VEuPathDB" id="FungiDB:MAPG_10205"/>
<dbReference type="Proteomes" id="UP000011715">
    <property type="component" value="Unassembled WGS sequence"/>
</dbReference>
<dbReference type="OMA" id="ATCVRND"/>
<feature type="region of interest" description="Disordered" evidence="1">
    <location>
        <begin position="226"/>
        <end position="252"/>
    </location>
</feature>
<dbReference type="STRING" id="644358.A0A0C4EBZ3"/>
<sequence length="252" mass="28048">MRAALAKLPTVITSVKQLRDFLPSISHRGALYLDLEGKELGRNGTLDIVTVLCRGKKPSSLIDVRTLGDAAFTTPGKDAGRTLKEILEDPDVTKYFWDVRSDADALWSHHRVRLAGVTDVQLLENATRWGNKKRLAGLGTAVEQYLRLPQEVLSPWLQAKKDVKALLDADEDVFSRRPLTPRCVSYCAGDVRWLPTLRSIYTRRANSRLLEKVCAESARRVDEACGPDYQSVSEDKKFGPSWGSGPTEQVVA</sequence>
<reference evidence="4" key="5">
    <citation type="submission" date="2015-06" db="UniProtKB">
        <authorList>
            <consortium name="EnsemblFungi"/>
        </authorList>
    </citation>
    <scope>IDENTIFICATION</scope>
    <source>
        <strain evidence="4">ATCC 64411</strain>
    </source>
</reference>
<dbReference type="Gene3D" id="3.30.420.10">
    <property type="entry name" value="Ribonuclease H-like superfamily/Ribonuclease H"/>
    <property type="match status" value="1"/>
</dbReference>
<evidence type="ECO:0000313" key="4">
    <source>
        <dbReference type="EnsemblFungi" id="MAPG_10205T0"/>
    </source>
</evidence>
<protein>
    <recommendedName>
        <fullName evidence="2">3'-5' exonuclease domain-containing protein</fullName>
    </recommendedName>
</protein>